<reference evidence="2 3" key="1">
    <citation type="journal article" date="2014" name="Antonie Van Leeuwenhoek">
        <title>Hyphomonas beringensis sp. nov. and Hyphomonas chukchiensis sp. nov., isolated from surface seawater of the Bering Sea and Chukchi Sea.</title>
        <authorList>
            <person name="Li C."/>
            <person name="Lai Q."/>
            <person name="Li G."/>
            <person name="Dong C."/>
            <person name="Wang J."/>
            <person name="Liao Y."/>
            <person name="Shao Z."/>
        </authorList>
    </citation>
    <scope>NUCLEOTIDE SEQUENCE [LARGE SCALE GENOMIC DNA]</scope>
    <source>
        <strain evidence="2 3">MHS-2</strain>
    </source>
</reference>
<dbReference type="InterPro" id="IPR029063">
    <property type="entry name" value="SAM-dependent_MTases_sf"/>
</dbReference>
<accession>A0A059FAK6</accession>
<dbReference type="PATRIC" id="fig|1280950.3.peg.3297"/>
<sequence>MRPQDKSRIADKWNKQASASLIRANYWFYPQICGHFNKRVCGKPLPRVSDGLHARLEGIGTFEKAVSVGCGRATKEQDLLRRGIVENFDLFDLSDARLADAEARYTAKGLADRTRFNCSDAFASTPHETYDLVYWNSSLHHMQDTVAAVEWSWNVLKPGGLFAMFEFTGPTRWQWTDENLSYINRLRECLPERLLPKVDGKTQQRRRPSVEKMIRRDPSEAADSENILPAIARFFPDAEVIHLGGSIYNMGLNGALPNFESDDTWIIDLMLLMDDILLDNGHSQHAVALGYKR</sequence>
<proteinExistence type="predicted"/>
<dbReference type="GO" id="GO:0008757">
    <property type="term" value="F:S-adenosylmethionine-dependent methyltransferase activity"/>
    <property type="evidence" value="ECO:0007669"/>
    <property type="project" value="InterPro"/>
</dbReference>
<keyword evidence="2" id="KW-0808">Transferase</keyword>
<evidence type="ECO:0000313" key="3">
    <source>
        <dbReference type="Proteomes" id="UP000025171"/>
    </source>
</evidence>
<keyword evidence="3" id="KW-1185">Reference proteome</keyword>
<keyword evidence="2" id="KW-0489">Methyltransferase</keyword>
<evidence type="ECO:0000313" key="2">
    <source>
        <dbReference type="EMBL" id="KCZ87581.1"/>
    </source>
</evidence>
<comment type="caution">
    <text evidence="2">The sequence shown here is derived from an EMBL/GenBank/DDBJ whole genome shotgun (WGS) entry which is preliminary data.</text>
</comment>
<feature type="domain" description="Methyltransferase type 11" evidence="1">
    <location>
        <begin position="67"/>
        <end position="163"/>
    </location>
</feature>
<evidence type="ECO:0000259" key="1">
    <source>
        <dbReference type="Pfam" id="PF08241"/>
    </source>
</evidence>
<protein>
    <submittedName>
        <fullName evidence="2">Type 12 methyltransferase</fullName>
    </submittedName>
</protein>
<dbReference type="Pfam" id="PF08241">
    <property type="entry name" value="Methyltransf_11"/>
    <property type="match status" value="1"/>
</dbReference>
<organism evidence="2 3">
    <name type="scientific">Hyphomonas johnsonii MHS-2</name>
    <dbReference type="NCBI Taxonomy" id="1280950"/>
    <lineage>
        <taxon>Bacteria</taxon>
        <taxon>Pseudomonadati</taxon>
        <taxon>Pseudomonadota</taxon>
        <taxon>Alphaproteobacteria</taxon>
        <taxon>Hyphomonadales</taxon>
        <taxon>Hyphomonadaceae</taxon>
        <taxon>Hyphomonas</taxon>
    </lineage>
</organism>
<dbReference type="STRING" id="1280950.HJO_16450"/>
<dbReference type="eggNOG" id="COG0500">
    <property type="taxonomic scope" value="Bacteria"/>
</dbReference>
<dbReference type="EMBL" id="ARYK01000012">
    <property type="protein sequence ID" value="KCZ87581.1"/>
    <property type="molecule type" value="Genomic_DNA"/>
</dbReference>
<dbReference type="GO" id="GO:0032259">
    <property type="term" value="P:methylation"/>
    <property type="evidence" value="ECO:0007669"/>
    <property type="project" value="UniProtKB-KW"/>
</dbReference>
<name>A0A059FAK6_9PROT</name>
<dbReference type="Proteomes" id="UP000025171">
    <property type="component" value="Unassembled WGS sequence"/>
</dbReference>
<dbReference type="CDD" id="cd02440">
    <property type="entry name" value="AdoMet_MTases"/>
    <property type="match status" value="1"/>
</dbReference>
<dbReference type="SUPFAM" id="SSF53335">
    <property type="entry name" value="S-adenosyl-L-methionine-dependent methyltransferases"/>
    <property type="match status" value="1"/>
</dbReference>
<dbReference type="Gene3D" id="3.40.50.150">
    <property type="entry name" value="Vaccinia Virus protein VP39"/>
    <property type="match status" value="1"/>
</dbReference>
<dbReference type="AlphaFoldDB" id="A0A059FAK6"/>
<dbReference type="OrthoDB" id="9808480at2"/>
<dbReference type="RefSeq" id="WP_035619220.1">
    <property type="nucleotide sequence ID" value="NZ_ARYK01000012.1"/>
</dbReference>
<gene>
    <name evidence="2" type="ORF">HJO_16450</name>
</gene>
<dbReference type="InterPro" id="IPR013216">
    <property type="entry name" value="Methyltransf_11"/>
</dbReference>